<sequence length="214" mass="25557">EKSINYWCELWNADEKTWKVFDPFIKSGDDEEKNENKRGKKNKEKTKYSVSIVSDFVKSWNSSPHLEPFHSCMEKDGPVLYFIAVDYQLCLRDVSSRYINGKDLISRELKGRSANEEWLEELWENKTWADGTTATEDEKEWMEKMKKMEMPKTVAAFKDHPLYVLDRDVLKMQIIFPYDTQPIGEILSYKIFLRKFVRPINTLKWYEKMGRQIK</sequence>
<organism evidence="2 3">
    <name type="scientific">Pristionchus mayeri</name>
    <dbReference type="NCBI Taxonomy" id="1317129"/>
    <lineage>
        <taxon>Eukaryota</taxon>
        <taxon>Metazoa</taxon>
        <taxon>Ecdysozoa</taxon>
        <taxon>Nematoda</taxon>
        <taxon>Chromadorea</taxon>
        <taxon>Rhabditida</taxon>
        <taxon>Rhabditina</taxon>
        <taxon>Diplogasteromorpha</taxon>
        <taxon>Diplogasteroidea</taxon>
        <taxon>Neodiplogasteridae</taxon>
        <taxon>Pristionchus</taxon>
    </lineage>
</organism>
<dbReference type="EMBL" id="BTRK01000004">
    <property type="protein sequence ID" value="GMR47762.1"/>
    <property type="molecule type" value="Genomic_DNA"/>
</dbReference>
<reference evidence="3" key="1">
    <citation type="submission" date="2022-10" db="EMBL/GenBank/DDBJ databases">
        <title>Genome assembly of Pristionchus species.</title>
        <authorList>
            <person name="Yoshida K."/>
            <person name="Sommer R.J."/>
        </authorList>
    </citation>
    <scope>NUCLEOTIDE SEQUENCE [LARGE SCALE GENOMIC DNA]</scope>
    <source>
        <strain evidence="3">RS5460</strain>
    </source>
</reference>
<dbReference type="InterPro" id="IPR004583">
    <property type="entry name" value="DNA_repair_Rad4"/>
</dbReference>
<dbReference type="InterPro" id="IPR006141">
    <property type="entry name" value="Intein_N"/>
</dbReference>
<gene>
    <name evidence="2" type="ORF">PMAYCL1PPCAC_17957</name>
</gene>
<dbReference type="GO" id="GO:0016539">
    <property type="term" value="P:intein-mediated protein splicing"/>
    <property type="evidence" value="ECO:0007669"/>
    <property type="project" value="InterPro"/>
</dbReference>
<dbReference type="InterPro" id="IPR036985">
    <property type="entry name" value="Transglutaminase-like_sf"/>
</dbReference>
<dbReference type="GO" id="GO:0006298">
    <property type="term" value="P:mismatch repair"/>
    <property type="evidence" value="ECO:0007669"/>
    <property type="project" value="TreeGrafter"/>
</dbReference>
<dbReference type="GO" id="GO:0000111">
    <property type="term" value="C:nucleotide-excision repair factor 2 complex"/>
    <property type="evidence" value="ECO:0007669"/>
    <property type="project" value="TreeGrafter"/>
</dbReference>
<dbReference type="GO" id="GO:0005737">
    <property type="term" value="C:cytoplasm"/>
    <property type="evidence" value="ECO:0007669"/>
    <property type="project" value="TreeGrafter"/>
</dbReference>
<evidence type="ECO:0000313" key="3">
    <source>
        <dbReference type="Proteomes" id="UP001328107"/>
    </source>
</evidence>
<dbReference type="Proteomes" id="UP001328107">
    <property type="component" value="Unassembled WGS sequence"/>
</dbReference>
<dbReference type="SUPFAM" id="SSF54001">
    <property type="entry name" value="Cysteine proteinases"/>
    <property type="match status" value="1"/>
</dbReference>
<evidence type="ECO:0000313" key="2">
    <source>
        <dbReference type="EMBL" id="GMR47762.1"/>
    </source>
</evidence>
<dbReference type="GO" id="GO:0003697">
    <property type="term" value="F:single-stranded DNA binding"/>
    <property type="evidence" value="ECO:0007669"/>
    <property type="project" value="TreeGrafter"/>
</dbReference>
<dbReference type="PANTHER" id="PTHR12135:SF0">
    <property type="entry name" value="DNA REPAIR PROTEIN COMPLEMENTING XP-C CELLS"/>
    <property type="match status" value="1"/>
</dbReference>
<dbReference type="InterPro" id="IPR018326">
    <property type="entry name" value="Rad4_beta-hairpin_dom1"/>
</dbReference>
<keyword evidence="3" id="KW-1185">Reference proteome</keyword>
<dbReference type="GO" id="GO:0006289">
    <property type="term" value="P:nucleotide-excision repair"/>
    <property type="evidence" value="ECO:0007669"/>
    <property type="project" value="InterPro"/>
</dbReference>
<dbReference type="Gene3D" id="3.90.260.10">
    <property type="entry name" value="Transglutaminase-like"/>
    <property type="match status" value="1"/>
</dbReference>
<name>A0AAN5CNN5_9BILA</name>
<dbReference type="Pfam" id="PF10403">
    <property type="entry name" value="BHD_1"/>
    <property type="match status" value="1"/>
</dbReference>
<comment type="caution">
    <text evidence="2">The sequence shown here is derived from an EMBL/GenBank/DDBJ whole genome shotgun (WGS) entry which is preliminary data.</text>
</comment>
<protein>
    <recommendedName>
        <fullName evidence="1">Rad4 beta-hairpin domain-containing protein</fullName>
    </recommendedName>
</protein>
<dbReference type="PANTHER" id="PTHR12135">
    <property type="entry name" value="DNA REPAIR PROTEIN XP-C / RAD4"/>
    <property type="match status" value="1"/>
</dbReference>
<accession>A0AAN5CNN5</accession>
<dbReference type="AlphaFoldDB" id="A0AAN5CNN5"/>
<proteinExistence type="predicted"/>
<dbReference type="SMART" id="SM01030">
    <property type="entry name" value="BHD_1"/>
    <property type="match status" value="1"/>
</dbReference>
<dbReference type="InterPro" id="IPR038765">
    <property type="entry name" value="Papain-like_cys_pep_sf"/>
</dbReference>
<feature type="domain" description="Rad4 beta-hairpin" evidence="1">
    <location>
        <begin position="146"/>
        <end position="198"/>
    </location>
</feature>
<feature type="non-terminal residue" evidence="2">
    <location>
        <position position="1"/>
    </location>
</feature>
<dbReference type="PROSITE" id="PS50817">
    <property type="entry name" value="INTEIN_N_TER"/>
    <property type="match status" value="1"/>
</dbReference>
<dbReference type="GO" id="GO:0003684">
    <property type="term" value="F:damaged DNA binding"/>
    <property type="evidence" value="ECO:0007669"/>
    <property type="project" value="InterPro"/>
</dbReference>
<dbReference type="Gene3D" id="2.20.20.110">
    <property type="entry name" value="Rad4, beta-hairpin domain BHD1"/>
    <property type="match status" value="1"/>
</dbReference>
<feature type="non-terminal residue" evidence="2">
    <location>
        <position position="214"/>
    </location>
</feature>
<dbReference type="GO" id="GO:0071942">
    <property type="term" value="C:XPC complex"/>
    <property type="evidence" value="ECO:0007669"/>
    <property type="project" value="TreeGrafter"/>
</dbReference>
<evidence type="ECO:0000259" key="1">
    <source>
        <dbReference type="SMART" id="SM01030"/>
    </source>
</evidence>